<gene>
    <name evidence="3" type="ORF">DMN91_004344</name>
</gene>
<dbReference type="AlphaFoldDB" id="A0A3L8DUQ9"/>
<dbReference type="GO" id="GO:0000398">
    <property type="term" value="P:mRNA splicing, via spliceosome"/>
    <property type="evidence" value="ECO:0007669"/>
    <property type="project" value="TreeGrafter"/>
</dbReference>
<feature type="region of interest" description="Disordered" evidence="2">
    <location>
        <begin position="1"/>
        <end position="134"/>
    </location>
</feature>
<dbReference type="EMBL" id="QOIP01000004">
    <property type="protein sequence ID" value="RLU24134.1"/>
    <property type="molecule type" value="Genomic_DNA"/>
</dbReference>
<feature type="compositionally biased region" description="Basic and acidic residues" evidence="2">
    <location>
        <begin position="87"/>
        <end position="102"/>
    </location>
</feature>
<evidence type="ECO:0000256" key="2">
    <source>
        <dbReference type="SAM" id="MobiDB-lite"/>
    </source>
</evidence>
<sequence length="208" mass="24019">MSKYEKKKDNKNENKIHKKKRKHSSPSNMGNNDSDEFEWVEKVENQTSSSHTEGKVLNSKTQEESLERSEWMNVESFLPCSSSMSKQKRDIREAGKAKELDKPGQSNRELNPYWKDGGDGLPRNDMEKHNSSQIMDANWLRKSLRRAEEQALRDNKSLEEVAAERWGELAAELKDQLEQARKVASNTNVQDKSVTRRNLDAEGTYLSF</sequence>
<evidence type="ECO:0008006" key="4">
    <source>
        <dbReference type="Google" id="ProtNLM"/>
    </source>
</evidence>
<accession>A0A3L8DUQ9</accession>
<dbReference type="Proteomes" id="UP000279307">
    <property type="component" value="Chromosome 4"/>
</dbReference>
<proteinExistence type="inferred from homology"/>
<feature type="compositionally biased region" description="Basic and acidic residues" evidence="2">
    <location>
        <begin position="1"/>
        <end position="15"/>
    </location>
</feature>
<organism evidence="3">
    <name type="scientific">Ooceraea biroi</name>
    <name type="common">Clonal raider ant</name>
    <name type="synonym">Cerapachys biroi</name>
    <dbReference type="NCBI Taxonomy" id="2015173"/>
    <lineage>
        <taxon>Eukaryota</taxon>
        <taxon>Metazoa</taxon>
        <taxon>Ecdysozoa</taxon>
        <taxon>Arthropoda</taxon>
        <taxon>Hexapoda</taxon>
        <taxon>Insecta</taxon>
        <taxon>Pterygota</taxon>
        <taxon>Neoptera</taxon>
        <taxon>Endopterygota</taxon>
        <taxon>Hymenoptera</taxon>
        <taxon>Apocrita</taxon>
        <taxon>Aculeata</taxon>
        <taxon>Formicoidea</taxon>
        <taxon>Formicidae</taxon>
        <taxon>Dorylinae</taxon>
        <taxon>Ooceraea</taxon>
    </lineage>
</organism>
<comment type="similarity">
    <text evidence="1">Belongs to the CWF19 family.</text>
</comment>
<dbReference type="InterPro" id="IPR040194">
    <property type="entry name" value="Cwf19-like"/>
</dbReference>
<protein>
    <recommendedName>
        <fullName evidence="4">CWF19-like protein</fullName>
    </recommendedName>
</protein>
<feature type="region of interest" description="Disordered" evidence="2">
    <location>
        <begin position="184"/>
        <end position="208"/>
    </location>
</feature>
<reference evidence="3" key="1">
    <citation type="journal article" date="2018" name="Genome Res.">
        <title>The genomic architecture and molecular evolution of ant odorant receptors.</title>
        <authorList>
            <person name="McKenzie S.K."/>
            <person name="Kronauer D.J.C."/>
        </authorList>
    </citation>
    <scope>NUCLEOTIDE SEQUENCE [LARGE SCALE GENOMIC DNA]</scope>
    <source>
        <strain evidence="3">Clonal line C1</strain>
    </source>
</reference>
<evidence type="ECO:0000256" key="1">
    <source>
        <dbReference type="ARBA" id="ARBA00006795"/>
    </source>
</evidence>
<reference evidence="3" key="2">
    <citation type="submission" date="2018-07" db="EMBL/GenBank/DDBJ databases">
        <authorList>
            <person name="Mckenzie S.K."/>
            <person name="Kronauer D.J.C."/>
        </authorList>
    </citation>
    <scope>NUCLEOTIDE SEQUENCE</scope>
    <source>
        <strain evidence="3">Clonal line C1</strain>
    </source>
</reference>
<dbReference type="PANTHER" id="PTHR12072">
    <property type="entry name" value="CWF19, CELL CYCLE CONTROL PROTEIN"/>
    <property type="match status" value="1"/>
</dbReference>
<dbReference type="PANTHER" id="PTHR12072:SF5">
    <property type="entry name" value="CWF19-LIKE PROTEIN 2"/>
    <property type="match status" value="1"/>
</dbReference>
<feature type="compositionally biased region" description="Basic and acidic residues" evidence="2">
    <location>
        <begin position="116"/>
        <end position="130"/>
    </location>
</feature>
<name>A0A3L8DUQ9_OOCBI</name>
<feature type="compositionally biased region" description="Basic and acidic residues" evidence="2">
    <location>
        <begin position="61"/>
        <end position="70"/>
    </location>
</feature>
<evidence type="ECO:0000313" key="3">
    <source>
        <dbReference type="EMBL" id="RLU24134.1"/>
    </source>
</evidence>
<comment type="caution">
    <text evidence="3">The sequence shown here is derived from an EMBL/GenBank/DDBJ whole genome shotgun (WGS) entry which is preliminary data.</text>
</comment>
<dbReference type="OrthoDB" id="2113965at2759"/>
<dbReference type="GO" id="GO:0071014">
    <property type="term" value="C:post-mRNA release spliceosomal complex"/>
    <property type="evidence" value="ECO:0007669"/>
    <property type="project" value="TreeGrafter"/>
</dbReference>